<dbReference type="EMBL" id="KC292024">
    <property type="protein sequence ID" value="AGM11248.1"/>
    <property type="molecule type" value="Genomic_DNA"/>
</dbReference>
<evidence type="ECO:0000313" key="2">
    <source>
        <dbReference type="Proteomes" id="UP000203112"/>
    </source>
</evidence>
<dbReference type="GeneID" id="16194289"/>
<reference evidence="1 2" key="1">
    <citation type="submission" date="2012-12" db="EMBL/GenBank/DDBJ databases">
        <authorList>
            <person name="Sencilo A."/>
            <person name="Jacobs-Sera D."/>
            <person name="Russell D.A."/>
            <person name="Ko C."/>
            <person name="Atanasova N."/>
            <person name="Osterlund E."/>
            <person name="Oksanen H.M."/>
            <person name="Bamford D.H."/>
            <person name="Hatfull G.F."/>
            <person name="Roine E."/>
            <person name="Hendrix R.W."/>
        </authorList>
    </citation>
    <scope>NUCLEOTIDE SEQUENCE [LARGE SCALE GENOMIC DNA]</scope>
</reference>
<sequence>MPEGPDYYVNSPPGDLKAHIFRGEDVRRATLVDGTTDEPVASICGTVRAYGPFSEWGEGEVCGNCTNKIADSER</sequence>
<accession>R4TM57</accession>
<dbReference type="Proteomes" id="UP000203112">
    <property type="component" value="Segment"/>
</dbReference>
<gene>
    <name evidence="1" type="primary">84</name>
    <name evidence="1" type="ORF">HHTV2_84</name>
</gene>
<proteinExistence type="predicted"/>
<protein>
    <submittedName>
        <fullName evidence="1">Uncharacterized protein</fullName>
    </submittedName>
</protein>
<dbReference type="KEGG" id="vg:16194289"/>
<keyword evidence="2" id="KW-1185">Reference proteome</keyword>
<organism evidence="1 2">
    <name type="scientific">Haloarcula hispanica tailed virus 2</name>
    <dbReference type="NCBI Taxonomy" id="1273751"/>
    <lineage>
        <taxon>Viruses</taxon>
        <taxon>Duplodnaviria</taxon>
        <taxon>Heunggongvirae</taxon>
        <taxon>Uroviricota</taxon>
        <taxon>Caudoviricetes</taxon>
        <taxon>Saparoviridae</taxon>
        <taxon>Halohivirus</taxon>
        <taxon>Halohivirus suolae</taxon>
        <taxon>Halohivirus HHTV2</taxon>
    </lineage>
</organism>
<evidence type="ECO:0000313" key="1">
    <source>
        <dbReference type="EMBL" id="AGM11248.1"/>
    </source>
</evidence>
<name>R4TM57_9CAUD</name>
<dbReference type="RefSeq" id="YP_008060393.1">
    <property type="nucleotide sequence ID" value="NC_021340.1"/>
</dbReference>